<protein>
    <recommendedName>
        <fullName evidence="1">Reverse transcriptase zinc-binding domain-containing protein</fullName>
    </recommendedName>
</protein>
<dbReference type="EMBL" id="LRBV02000005">
    <property type="status" value="NOT_ANNOTATED_CDS"/>
    <property type="molecule type" value="Genomic_DNA"/>
</dbReference>
<proteinExistence type="predicted"/>
<reference evidence="2" key="2">
    <citation type="submission" date="2021-01" db="UniProtKB">
        <authorList>
            <consortium name="EnsemblPlants"/>
        </authorList>
    </citation>
    <scope>IDENTIFICATION</scope>
</reference>
<dbReference type="InterPro" id="IPR026960">
    <property type="entry name" value="RVT-Znf"/>
</dbReference>
<keyword evidence="3" id="KW-1185">Reference proteome</keyword>
<dbReference type="InParanoid" id="A0A7N2LLU9"/>
<accession>A0A7N2LLU9</accession>
<organism evidence="2 3">
    <name type="scientific">Quercus lobata</name>
    <name type="common">Valley oak</name>
    <dbReference type="NCBI Taxonomy" id="97700"/>
    <lineage>
        <taxon>Eukaryota</taxon>
        <taxon>Viridiplantae</taxon>
        <taxon>Streptophyta</taxon>
        <taxon>Embryophyta</taxon>
        <taxon>Tracheophyta</taxon>
        <taxon>Spermatophyta</taxon>
        <taxon>Magnoliopsida</taxon>
        <taxon>eudicotyledons</taxon>
        <taxon>Gunneridae</taxon>
        <taxon>Pentapetalae</taxon>
        <taxon>rosids</taxon>
        <taxon>fabids</taxon>
        <taxon>Fagales</taxon>
        <taxon>Fagaceae</taxon>
        <taxon>Quercus</taxon>
    </lineage>
</organism>
<evidence type="ECO:0000313" key="3">
    <source>
        <dbReference type="Proteomes" id="UP000594261"/>
    </source>
</evidence>
<feature type="domain" description="Reverse transcriptase zinc-binding" evidence="1">
    <location>
        <begin position="102"/>
        <end position="171"/>
    </location>
</feature>
<dbReference type="AlphaFoldDB" id="A0A7N2LLU9"/>
<reference evidence="2 3" key="1">
    <citation type="journal article" date="2016" name="G3 (Bethesda)">
        <title>First Draft Assembly and Annotation of the Genome of a California Endemic Oak Quercus lobata Nee (Fagaceae).</title>
        <authorList>
            <person name="Sork V.L."/>
            <person name="Fitz-Gibbon S.T."/>
            <person name="Puiu D."/>
            <person name="Crepeau M."/>
            <person name="Gugger P.F."/>
            <person name="Sherman R."/>
            <person name="Stevens K."/>
            <person name="Langley C.H."/>
            <person name="Pellegrini M."/>
            <person name="Salzberg S.L."/>
        </authorList>
    </citation>
    <scope>NUCLEOTIDE SEQUENCE [LARGE SCALE GENOMIC DNA]</scope>
    <source>
        <strain evidence="2 3">cv. SW786</strain>
    </source>
</reference>
<dbReference type="Proteomes" id="UP000594261">
    <property type="component" value="Chromosome 5"/>
</dbReference>
<dbReference type="EnsemblPlants" id="QL05p008698:mrna">
    <property type="protein sequence ID" value="QL05p008698:mrna"/>
    <property type="gene ID" value="QL05p008698"/>
</dbReference>
<evidence type="ECO:0000259" key="1">
    <source>
        <dbReference type="Pfam" id="PF13966"/>
    </source>
</evidence>
<name>A0A7N2LLU9_QUELO</name>
<sequence length="179" mass="21158">MGFRDIHAFNLAMLPKQACRLVTGSHSLFYRVYKARYFPGCSFMDAKLGHNPSFVWRSLLAARDVIRATFMQATQNDILRLQLSNTRARDRLYWKENKAQQFTVKTAYQVALRLNREVGVEHSTVGEEKRFWNRIWRMNVPPKVRNFVWRACTGILPTRANLYRRRVPIDPLLNLRTNR</sequence>
<dbReference type="Gramene" id="QL05p008698:mrna">
    <property type="protein sequence ID" value="QL05p008698:mrna"/>
    <property type="gene ID" value="QL05p008698"/>
</dbReference>
<dbReference type="Pfam" id="PF13966">
    <property type="entry name" value="zf-RVT"/>
    <property type="match status" value="1"/>
</dbReference>
<evidence type="ECO:0000313" key="2">
    <source>
        <dbReference type="EnsemblPlants" id="QL05p008698:mrna"/>
    </source>
</evidence>